<organism evidence="1 2">
    <name type="scientific">Avena sativa</name>
    <name type="common">Oat</name>
    <dbReference type="NCBI Taxonomy" id="4498"/>
    <lineage>
        <taxon>Eukaryota</taxon>
        <taxon>Viridiplantae</taxon>
        <taxon>Streptophyta</taxon>
        <taxon>Embryophyta</taxon>
        <taxon>Tracheophyta</taxon>
        <taxon>Spermatophyta</taxon>
        <taxon>Magnoliopsida</taxon>
        <taxon>Liliopsida</taxon>
        <taxon>Poales</taxon>
        <taxon>Poaceae</taxon>
        <taxon>BOP clade</taxon>
        <taxon>Pooideae</taxon>
        <taxon>Poodae</taxon>
        <taxon>Poeae</taxon>
        <taxon>Poeae Chloroplast Group 1 (Aveneae type)</taxon>
        <taxon>Aveninae</taxon>
        <taxon>Avena</taxon>
    </lineage>
</organism>
<reference evidence="1" key="1">
    <citation type="submission" date="2021-05" db="EMBL/GenBank/DDBJ databases">
        <authorList>
            <person name="Scholz U."/>
            <person name="Mascher M."/>
            <person name="Fiebig A."/>
        </authorList>
    </citation>
    <scope>NUCLEOTIDE SEQUENCE [LARGE SCALE GENOMIC DNA]</scope>
</reference>
<dbReference type="EnsemblPlants" id="AVESA.00010b.r2.1DG0123350.1">
    <property type="protein sequence ID" value="AVESA.00010b.r2.1DG0123350.1.CDS"/>
    <property type="gene ID" value="AVESA.00010b.r2.1DG0123350"/>
</dbReference>
<sequence length="211" mass="23291">MKAGRKNLQRACQDGSAVTLAEGESIMQVVTLRGSNLIEVTDGEGVKSLALFPAKFQKSFWIKNGNFVVVDASGRDEALESGSKIGCVVSRVLFHDQVRALENPANGQLCSSQLPTVGRPGRQKEQRRRSRKSRTPRKTTMICHHSRRTQTEINRSTCIPMQRVIPILKLSDTVIACDLCMTQITKGRPLNVFRVPSSGYQPLVVPAGPYQ</sequence>
<evidence type="ECO:0000313" key="2">
    <source>
        <dbReference type="Proteomes" id="UP001732700"/>
    </source>
</evidence>
<keyword evidence="2" id="KW-1185">Reference proteome</keyword>
<evidence type="ECO:0000313" key="1">
    <source>
        <dbReference type="EnsemblPlants" id="AVESA.00010b.r2.1DG0123350.1.CDS"/>
    </source>
</evidence>
<name>A0ACD5TSW6_AVESA</name>
<accession>A0ACD5TSW6</accession>
<protein>
    <submittedName>
        <fullName evidence="1">Uncharacterized protein</fullName>
    </submittedName>
</protein>
<proteinExistence type="predicted"/>
<reference evidence="1" key="2">
    <citation type="submission" date="2025-09" db="UniProtKB">
        <authorList>
            <consortium name="EnsemblPlants"/>
        </authorList>
    </citation>
    <scope>IDENTIFICATION</scope>
</reference>
<dbReference type="Proteomes" id="UP001732700">
    <property type="component" value="Chromosome 1D"/>
</dbReference>